<name>A0AAD4K0G6_9MUSC</name>
<keyword evidence="2" id="KW-1185">Reference proteome</keyword>
<protein>
    <submittedName>
        <fullName evidence="1">Uncharacterized protein</fullName>
    </submittedName>
</protein>
<reference evidence="1" key="1">
    <citation type="journal article" date="2021" name="Mol. Ecol. Resour.">
        <title>Phylogenomic analyses of the genus Drosophila reveals genomic signals of climate adaptation.</title>
        <authorList>
            <person name="Li F."/>
            <person name="Rane R.V."/>
            <person name="Luria V."/>
            <person name="Xiong Z."/>
            <person name="Chen J."/>
            <person name="Li Z."/>
            <person name="Catullo R.A."/>
            <person name="Griffin P.C."/>
            <person name="Schiffer M."/>
            <person name="Pearce S."/>
            <person name="Lee S.F."/>
            <person name="McElroy K."/>
            <person name="Stocker A."/>
            <person name="Shirriffs J."/>
            <person name="Cockerell F."/>
            <person name="Coppin C."/>
            <person name="Sgro C.M."/>
            <person name="Karger A."/>
            <person name="Cain J.W."/>
            <person name="Weber J.A."/>
            <person name="Santpere G."/>
            <person name="Kirschner M.W."/>
            <person name="Hoffmann A.A."/>
            <person name="Oakeshott J.G."/>
            <person name="Zhang G."/>
        </authorList>
    </citation>
    <scope>NUCLEOTIDE SEQUENCE</scope>
    <source>
        <strain evidence="1">BGI-SZ-2011g</strain>
    </source>
</reference>
<dbReference type="InterPro" id="IPR010512">
    <property type="entry name" value="DUF1091"/>
</dbReference>
<dbReference type="Pfam" id="PF06477">
    <property type="entry name" value="DUF1091"/>
    <property type="match status" value="1"/>
</dbReference>
<comment type="caution">
    <text evidence="1">The sequence shown here is derived from an EMBL/GenBank/DDBJ whole genome shotgun (WGS) entry which is preliminary data.</text>
</comment>
<evidence type="ECO:0000313" key="1">
    <source>
        <dbReference type="EMBL" id="KAH8371304.1"/>
    </source>
</evidence>
<sequence>MITNKVNYFLYSKEAVQLKWTNMICTSHNESWIKLHECRLRAISRNVTTLNLNATVFYSINDVKVDAQLLKKANGYKPWLIKSFIDFCRFFKTSYSPYAKIAFFQIKEYTNINHSCPYVGPAIIKGFHINAVKIGLPFPTGEYLVSLKWFYHKKLTLTTRVYFTFTEDYIDM</sequence>
<dbReference type="Proteomes" id="UP001200034">
    <property type="component" value="Unassembled WGS sequence"/>
</dbReference>
<dbReference type="PANTHER" id="PTHR20898">
    <property type="entry name" value="DAEDALUS ON 3-RELATED-RELATED"/>
    <property type="match status" value="1"/>
</dbReference>
<accession>A0AAD4K0G6</accession>
<gene>
    <name evidence="1" type="ORF">KR093_006839</name>
</gene>
<dbReference type="PANTHER" id="PTHR20898:SF0">
    <property type="entry name" value="DAEDALUS ON 3-RELATED"/>
    <property type="match status" value="1"/>
</dbReference>
<organism evidence="1 2">
    <name type="scientific">Drosophila rubida</name>
    <dbReference type="NCBI Taxonomy" id="30044"/>
    <lineage>
        <taxon>Eukaryota</taxon>
        <taxon>Metazoa</taxon>
        <taxon>Ecdysozoa</taxon>
        <taxon>Arthropoda</taxon>
        <taxon>Hexapoda</taxon>
        <taxon>Insecta</taxon>
        <taxon>Pterygota</taxon>
        <taxon>Neoptera</taxon>
        <taxon>Endopterygota</taxon>
        <taxon>Diptera</taxon>
        <taxon>Brachycera</taxon>
        <taxon>Muscomorpha</taxon>
        <taxon>Ephydroidea</taxon>
        <taxon>Drosophilidae</taxon>
        <taxon>Drosophila</taxon>
    </lineage>
</organism>
<dbReference type="SMART" id="SM00697">
    <property type="entry name" value="DM8"/>
    <property type="match status" value="1"/>
</dbReference>
<dbReference type="EMBL" id="JAJJHW010002585">
    <property type="protein sequence ID" value="KAH8371304.1"/>
    <property type="molecule type" value="Genomic_DNA"/>
</dbReference>
<evidence type="ECO:0000313" key="2">
    <source>
        <dbReference type="Proteomes" id="UP001200034"/>
    </source>
</evidence>
<proteinExistence type="predicted"/>
<dbReference type="AlphaFoldDB" id="A0AAD4K0G6"/>